<reference evidence="1" key="1">
    <citation type="submission" date="2015-05" db="EMBL/GenBank/DDBJ databases">
        <title>Permanent draft genome of Rhodopirellula islandicus K833.</title>
        <authorList>
            <person name="Kizina J."/>
            <person name="Richter M."/>
            <person name="Glockner F.O."/>
            <person name="Harder J."/>
        </authorList>
    </citation>
    <scope>NUCLEOTIDE SEQUENCE [LARGE SCALE GENOMIC DNA]</scope>
    <source>
        <strain evidence="1">K833</strain>
    </source>
</reference>
<comment type="caution">
    <text evidence="1">The sequence shown here is derived from an EMBL/GenBank/DDBJ whole genome shotgun (WGS) entry which is preliminary data.</text>
</comment>
<proteinExistence type="predicted"/>
<dbReference type="STRING" id="595434.RISK_006501"/>
<dbReference type="EMBL" id="LECT01000054">
    <property type="protein sequence ID" value="KLU01345.1"/>
    <property type="molecule type" value="Genomic_DNA"/>
</dbReference>
<keyword evidence="2" id="KW-1185">Reference proteome</keyword>
<dbReference type="AlphaFoldDB" id="A0A0J1B367"/>
<dbReference type="Proteomes" id="UP000036367">
    <property type="component" value="Unassembled WGS sequence"/>
</dbReference>
<sequence length="41" mass="4671">MIKQTKAARVRLATLPPRRKVDDSIDSRLRSFDQSTKQSIG</sequence>
<evidence type="ECO:0000313" key="2">
    <source>
        <dbReference type="Proteomes" id="UP000036367"/>
    </source>
</evidence>
<protein>
    <submittedName>
        <fullName evidence="1">Uncharacterized protein</fullName>
    </submittedName>
</protein>
<name>A0A0J1B367_RHOIS</name>
<evidence type="ECO:0000313" key="1">
    <source>
        <dbReference type="EMBL" id="KLU01345.1"/>
    </source>
</evidence>
<organism evidence="1 2">
    <name type="scientific">Rhodopirellula islandica</name>
    <dbReference type="NCBI Taxonomy" id="595434"/>
    <lineage>
        <taxon>Bacteria</taxon>
        <taxon>Pseudomonadati</taxon>
        <taxon>Planctomycetota</taxon>
        <taxon>Planctomycetia</taxon>
        <taxon>Pirellulales</taxon>
        <taxon>Pirellulaceae</taxon>
        <taxon>Rhodopirellula</taxon>
    </lineage>
</organism>
<accession>A0A0J1B367</accession>
<gene>
    <name evidence="1" type="ORF">RISK_006501</name>
</gene>